<dbReference type="InterPro" id="IPR025971">
    <property type="entry name" value="LppP/LprE"/>
</dbReference>
<evidence type="ECO:0000313" key="7">
    <source>
        <dbReference type="EMBL" id="MVU83172.1"/>
    </source>
</evidence>
<keyword evidence="4" id="KW-0564">Palmitate</keyword>
<protein>
    <submittedName>
        <fullName evidence="7">LppP/LprE family lipoprotein</fullName>
    </submittedName>
</protein>
<evidence type="ECO:0000256" key="3">
    <source>
        <dbReference type="ARBA" id="ARBA00023136"/>
    </source>
</evidence>
<evidence type="ECO:0000313" key="8">
    <source>
        <dbReference type="Proteomes" id="UP000466794"/>
    </source>
</evidence>
<keyword evidence="1" id="KW-1003">Cell membrane</keyword>
<evidence type="ECO:0000256" key="5">
    <source>
        <dbReference type="ARBA" id="ARBA00023288"/>
    </source>
</evidence>
<name>A0A7K1V9M8_9NOCA</name>
<keyword evidence="2" id="KW-0732">Signal</keyword>
<reference evidence="7 8" key="1">
    <citation type="submission" date="2019-12" db="EMBL/GenBank/DDBJ databases">
        <title>Nocardia sp. nov. ET3-3 isolated from soil.</title>
        <authorList>
            <person name="Kanchanasin P."/>
            <person name="Tanasupawat S."/>
            <person name="Yuki M."/>
            <person name="Kudo T."/>
        </authorList>
    </citation>
    <scope>NUCLEOTIDE SEQUENCE [LARGE SCALE GENOMIC DNA]</scope>
    <source>
        <strain evidence="7 8">ET3-3</strain>
    </source>
</reference>
<dbReference type="EMBL" id="WRPP01000012">
    <property type="protein sequence ID" value="MVU83172.1"/>
    <property type="molecule type" value="Genomic_DNA"/>
</dbReference>
<accession>A0A7K1V9M8</accession>
<feature type="region of interest" description="Disordered" evidence="6">
    <location>
        <begin position="64"/>
        <end position="132"/>
    </location>
</feature>
<feature type="compositionally biased region" description="Polar residues" evidence="6">
    <location>
        <begin position="98"/>
        <end position="109"/>
    </location>
</feature>
<keyword evidence="5 7" id="KW-0449">Lipoprotein</keyword>
<sequence>MTSLSFRSERKLGRGRDVRGSMKARSVLFAVLATGVVAVASGCSGGSSTQAGSTSTTVAVATTAPAQGGQSIPPTTQVSGGQGGGSASDSNTPGGGDNSPQPAPVTTTAGGDAPQPTAAPVTTSNPAPNGSGHGLCFDLNSALANQAIKSLGPTANGGWSNPSASNDPISAGCDGVLSWMTVESGNIHPYIHVLFFANGSYLGTATSKPYGYTTVTGKTADTVTVQYKWAKPDDALCCPSGGPSTVTFTLSGGKVQAKGQFPPGN</sequence>
<dbReference type="Proteomes" id="UP000466794">
    <property type="component" value="Unassembled WGS sequence"/>
</dbReference>
<evidence type="ECO:0000256" key="6">
    <source>
        <dbReference type="SAM" id="MobiDB-lite"/>
    </source>
</evidence>
<evidence type="ECO:0000256" key="1">
    <source>
        <dbReference type="ARBA" id="ARBA00022475"/>
    </source>
</evidence>
<keyword evidence="3" id="KW-0472">Membrane</keyword>
<evidence type="ECO:0000256" key="4">
    <source>
        <dbReference type="ARBA" id="ARBA00023139"/>
    </source>
</evidence>
<keyword evidence="8" id="KW-1185">Reference proteome</keyword>
<dbReference type="Pfam" id="PF14041">
    <property type="entry name" value="Lipoprotein_21"/>
    <property type="match status" value="1"/>
</dbReference>
<proteinExistence type="predicted"/>
<dbReference type="AlphaFoldDB" id="A0A7K1V9M8"/>
<gene>
    <name evidence="7" type="ORF">GPX89_38775</name>
</gene>
<organism evidence="7 8">
    <name type="scientific">Nocardia terrae</name>
    <dbReference type="NCBI Taxonomy" id="2675851"/>
    <lineage>
        <taxon>Bacteria</taxon>
        <taxon>Bacillati</taxon>
        <taxon>Actinomycetota</taxon>
        <taxon>Actinomycetes</taxon>
        <taxon>Mycobacteriales</taxon>
        <taxon>Nocardiaceae</taxon>
        <taxon>Nocardia</taxon>
    </lineage>
</organism>
<comment type="caution">
    <text evidence="7">The sequence shown here is derived from an EMBL/GenBank/DDBJ whole genome shotgun (WGS) entry which is preliminary data.</text>
</comment>
<evidence type="ECO:0000256" key="2">
    <source>
        <dbReference type="ARBA" id="ARBA00022729"/>
    </source>
</evidence>